<protein>
    <submittedName>
        <fullName evidence="6">TetR family transcriptional regulator</fullName>
    </submittedName>
</protein>
<dbReference type="GO" id="GO:0003677">
    <property type="term" value="F:DNA binding"/>
    <property type="evidence" value="ECO:0007669"/>
    <property type="project" value="UniProtKB-UniRule"/>
</dbReference>
<dbReference type="PANTHER" id="PTHR47506">
    <property type="entry name" value="TRANSCRIPTIONAL REGULATORY PROTEIN"/>
    <property type="match status" value="1"/>
</dbReference>
<feature type="domain" description="HTH tetR-type" evidence="5">
    <location>
        <begin position="6"/>
        <end position="66"/>
    </location>
</feature>
<dbReference type="SUPFAM" id="SSF46689">
    <property type="entry name" value="Homeodomain-like"/>
    <property type="match status" value="1"/>
</dbReference>
<dbReference type="STRING" id="887144.BJF91_10920"/>
<dbReference type="PRINTS" id="PR00455">
    <property type="entry name" value="HTHTETR"/>
</dbReference>
<keyword evidence="3" id="KW-0804">Transcription</keyword>
<evidence type="ECO:0000256" key="3">
    <source>
        <dbReference type="ARBA" id="ARBA00023163"/>
    </source>
</evidence>
<dbReference type="EMBL" id="MKIN01000026">
    <property type="protein sequence ID" value="OLP47924.1"/>
    <property type="molecule type" value="Genomic_DNA"/>
</dbReference>
<dbReference type="RefSeq" id="WP_075616488.1">
    <property type="nucleotide sequence ID" value="NZ_JACIED010000009.1"/>
</dbReference>
<evidence type="ECO:0000259" key="5">
    <source>
        <dbReference type="PROSITE" id="PS50977"/>
    </source>
</evidence>
<dbReference type="PROSITE" id="PS50977">
    <property type="entry name" value="HTH_TETR_2"/>
    <property type="match status" value="1"/>
</dbReference>
<dbReference type="InterPro" id="IPR009057">
    <property type="entry name" value="Homeodomain-like_sf"/>
</dbReference>
<dbReference type="InterPro" id="IPR036271">
    <property type="entry name" value="Tet_transcr_reg_TetR-rel_C_sf"/>
</dbReference>
<evidence type="ECO:0000313" key="7">
    <source>
        <dbReference type="Proteomes" id="UP000185598"/>
    </source>
</evidence>
<dbReference type="Gene3D" id="1.10.357.10">
    <property type="entry name" value="Tetracycline Repressor, domain 2"/>
    <property type="match status" value="1"/>
</dbReference>
<keyword evidence="2 4" id="KW-0238">DNA-binding</keyword>
<comment type="caution">
    <text evidence="6">The sequence shown here is derived from an EMBL/GenBank/DDBJ whole genome shotgun (WGS) entry which is preliminary data.</text>
</comment>
<evidence type="ECO:0000256" key="2">
    <source>
        <dbReference type="ARBA" id="ARBA00023125"/>
    </source>
</evidence>
<organism evidence="6 7">
    <name type="scientific">Allorhizobium taibaishanense</name>
    <dbReference type="NCBI Taxonomy" id="887144"/>
    <lineage>
        <taxon>Bacteria</taxon>
        <taxon>Pseudomonadati</taxon>
        <taxon>Pseudomonadota</taxon>
        <taxon>Alphaproteobacteria</taxon>
        <taxon>Hyphomicrobiales</taxon>
        <taxon>Rhizobiaceae</taxon>
        <taxon>Rhizobium/Agrobacterium group</taxon>
        <taxon>Allorhizobium</taxon>
    </lineage>
</organism>
<gene>
    <name evidence="6" type="ORF">BJF91_10920</name>
</gene>
<proteinExistence type="predicted"/>
<dbReference type="Proteomes" id="UP000185598">
    <property type="component" value="Unassembled WGS sequence"/>
</dbReference>
<evidence type="ECO:0000256" key="1">
    <source>
        <dbReference type="ARBA" id="ARBA00023015"/>
    </source>
</evidence>
<reference evidence="6 7" key="1">
    <citation type="submission" date="2016-09" db="EMBL/GenBank/DDBJ databases">
        <title>Rhizobium oryziradicis sp. nov., isolated from the root of rice.</title>
        <authorList>
            <person name="Zhao J."/>
            <person name="Zhang X."/>
        </authorList>
    </citation>
    <scope>NUCLEOTIDE SEQUENCE [LARGE SCALE GENOMIC DNA]</scope>
    <source>
        <strain evidence="6 7">14971</strain>
    </source>
</reference>
<dbReference type="Gene3D" id="1.10.10.60">
    <property type="entry name" value="Homeodomain-like"/>
    <property type="match status" value="1"/>
</dbReference>
<dbReference type="SUPFAM" id="SSF48498">
    <property type="entry name" value="Tetracyclin repressor-like, C-terminal domain"/>
    <property type="match status" value="1"/>
</dbReference>
<dbReference type="PANTHER" id="PTHR47506:SF1">
    <property type="entry name" value="HTH-TYPE TRANSCRIPTIONAL REGULATOR YJDC"/>
    <property type="match status" value="1"/>
</dbReference>
<accession>A0A1Q9A082</accession>
<dbReference type="Pfam" id="PF00440">
    <property type="entry name" value="TetR_N"/>
    <property type="match status" value="1"/>
</dbReference>
<keyword evidence="1" id="KW-0805">Transcription regulation</keyword>
<dbReference type="Pfam" id="PF16925">
    <property type="entry name" value="TetR_C_13"/>
    <property type="match status" value="1"/>
</dbReference>
<name>A0A1Q9A082_9HYPH</name>
<dbReference type="InterPro" id="IPR011075">
    <property type="entry name" value="TetR_C"/>
</dbReference>
<evidence type="ECO:0000313" key="6">
    <source>
        <dbReference type="EMBL" id="OLP47924.1"/>
    </source>
</evidence>
<dbReference type="AlphaFoldDB" id="A0A1Q9A082"/>
<evidence type="ECO:0000256" key="4">
    <source>
        <dbReference type="PROSITE-ProRule" id="PRU00335"/>
    </source>
</evidence>
<dbReference type="InterPro" id="IPR001647">
    <property type="entry name" value="HTH_TetR"/>
</dbReference>
<keyword evidence="7" id="KW-1185">Reference proteome</keyword>
<dbReference type="OrthoDB" id="9795242at2"/>
<feature type="DNA-binding region" description="H-T-H motif" evidence="4">
    <location>
        <begin position="29"/>
        <end position="48"/>
    </location>
</feature>
<sequence>MGRTREFDVDVALEAAMTMFWKKGYEGTSFDDLTRATGVARPSLYATFGNKESFFRKALERYEAKHMAFMTDALDEPKVQDVVRIILEDALDIHTFGGESRGCLGINGALACSDDAEAVRQALIDRRTQSEAALRGRFERAKDEGELSASADCGALAKYVMMVTQGMAVQAKAGVSKDLLRPVVDHIISTWSRPLSGS</sequence>